<dbReference type="AlphaFoldDB" id="A0A3S4IWK2"/>
<name>A0A3S4IWK2_CHRVL</name>
<organism evidence="2 3">
    <name type="scientific">Chromobacterium violaceum</name>
    <dbReference type="NCBI Taxonomy" id="536"/>
    <lineage>
        <taxon>Bacteria</taxon>
        <taxon>Pseudomonadati</taxon>
        <taxon>Pseudomonadota</taxon>
        <taxon>Betaproteobacteria</taxon>
        <taxon>Neisseriales</taxon>
        <taxon>Chromobacteriaceae</taxon>
        <taxon>Chromobacterium</taxon>
    </lineage>
</organism>
<dbReference type="EMBL" id="LR134182">
    <property type="protein sequence ID" value="VEB40234.1"/>
    <property type="molecule type" value="Genomic_DNA"/>
</dbReference>
<dbReference type="Proteomes" id="UP000275777">
    <property type="component" value="Chromosome"/>
</dbReference>
<evidence type="ECO:0000313" key="2">
    <source>
        <dbReference type="EMBL" id="VEB40234.1"/>
    </source>
</evidence>
<proteinExistence type="predicted"/>
<feature type="region of interest" description="Disordered" evidence="1">
    <location>
        <begin position="34"/>
        <end position="55"/>
    </location>
</feature>
<gene>
    <name evidence="2" type="ORF">NCTC9695_00625</name>
</gene>
<evidence type="ECO:0000256" key="1">
    <source>
        <dbReference type="SAM" id="MobiDB-lite"/>
    </source>
</evidence>
<protein>
    <submittedName>
        <fullName evidence="2">Uncharacterized protein</fullName>
    </submittedName>
</protein>
<sequence length="55" mass="6132">MPVMLWPETASSRKESMPWKALLPETLKVTSVPPPCSTSPTFWLSTAPDTAEPFR</sequence>
<evidence type="ECO:0000313" key="3">
    <source>
        <dbReference type="Proteomes" id="UP000275777"/>
    </source>
</evidence>
<reference evidence="2 3" key="1">
    <citation type="submission" date="2018-12" db="EMBL/GenBank/DDBJ databases">
        <authorList>
            <consortium name="Pathogen Informatics"/>
        </authorList>
    </citation>
    <scope>NUCLEOTIDE SEQUENCE [LARGE SCALE GENOMIC DNA]</scope>
    <source>
        <strain evidence="2 3">NCTC9695</strain>
    </source>
</reference>
<accession>A0A3S4IWK2</accession>